<dbReference type="RefSeq" id="WP_371945996.1">
    <property type="nucleotide sequence ID" value="NZ_JAXCEH010000038.1"/>
</dbReference>
<proteinExistence type="predicted"/>
<feature type="transmembrane region" description="Helical" evidence="1">
    <location>
        <begin position="260"/>
        <end position="277"/>
    </location>
</feature>
<keyword evidence="1" id="KW-0472">Membrane</keyword>
<feature type="transmembrane region" description="Helical" evidence="1">
    <location>
        <begin position="231"/>
        <end position="248"/>
    </location>
</feature>
<feature type="transmembrane region" description="Helical" evidence="1">
    <location>
        <begin position="38"/>
        <end position="55"/>
    </location>
</feature>
<sequence length="686" mass="73197">MNAGRLLVRGTAAPALLVVAWLAVSLPLLLAGVFRPGPAIALFVPVAAAVLWLGLRSRPRDLPGESRGSLNGPGGVDAVPWWTTGSVLAITLAFLVLQVVMCAEQIVVRRDPASYVQFATWLAEHGSLPIPQRAEAFGGPDALLRFESPAFYQDGGAIVPQFMAGMPLVLALGGWIGGTHGILLMAPLLGACCVLSFAGLVARLVGPRWAPAGALLLALTLPMLYVSRSTFSELPAIVLLLGGLSLMYDVRREEGRLADLKAFLAGAALGLIVLVRIDGLRDVLPVLAFAGLLIGLRRRTGYHVAGGLLLGAGAGLVEGFTLSRPYLAYLESSLKPLLAISAAVLVATVVLVVLLRWNRTGTRLRALGPAVARGRLPGAAAVLTVVVMTGFAVRPLVQTVRRVPATRDDELNAQFIETIQRIQDLPLDGTRQYSELSLYWVGWYIGVPALLFATLGAALLVRRLLRGRSPEWLPPYAMIVWTTAQVLLRPGITPDHPWASRRLIGLVIPGLLLFTVFAAAWTVRRVRRVGYGPKLVNRGAAGGVALMLVPIVLTSGGFMVTRTEQHEVAAVRGMCDTLPPSGSVVVVEQSTADRFLQVVRGMCGLPAARVRGGATPADMERITRGVFEAGRRPVIMAAKREQVAPYGTPERVLYVRTRQDGRTLPEPPGGTWGLTMEVWIAAPSAP</sequence>
<feature type="transmembrane region" description="Helical" evidence="1">
    <location>
        <begin position="79"/>
        <end position="100"/>
    </location>
</feature>
<gene>
    <name evidence="2" type="ORF">SM436_35250</name>
</gene>
<feature type="transmembrane region" description="Helical" evidence="1">
    <location>
        <begin position="155"/>
        <end position="176"/>
    </location>
</feature>
<keyword evidence="3" id="KW-1185">Reference proteome</keyword>
<evidence type="ECO:0008006" key="4">
    <source>
        <dbReference type="Google" id="ProtNLM"/>
    </source>
</evidence>
<accession>A0ABV4R9Q2</accession>
<organism evidence="2 3">
    <name type="scientific">Actinomadura chokoriensis</name>
    <dbReference type="NCBI Taxonomy" id="454156"/>
    <lineage>
        <taxon>Bacteria</taxon>
        <taxon>Bacillati</taxon>
        <taxon>Actinomycetota</taxon>
        <taxon>Actinomycetes</taxon>
        <taxon>Streptosporangiales</taxon>
        <taxon>Thermomonosporaceae</taxon>
        <taxon>Actinomadura</taxon>
    </lineage>
</organism>
<feature type="transmembrane region" description="Helical" evidence="1">
    <location>
        <begin position="504"/>
        <end position="523"/>
    </location>
</feature>
<name>A0ABV4R9Q2_9ACTN</name>
<dbReference type="EMBL" id="JAXCEH010000038">
    <property type="protein sequence ID" value="MFA1558978.1"/>
    <property type="molecule type" value="Genomic_DNA"/>
</dbReference>
<feature type="transmembrane region" description="Helical" evidence="1">
    <location>
        <begin position="441"/>
        <end position="461"/>
    </location>
</feature>
<feature type="transmembrane region" description="Helical" evidence="1">
    <location>
        <begin position="307"/>
        <end position="327"/>
    </location>
</feature>
<feature type="transmembrane region" description="Helical" evidence="1">
    <location>
        <begin position="333"/>
        <end position="355"/>
    </location>
</feature>
<evidence type="ECO:0000313" key="3">
    <source>
        <dbReference type="Proteomes" id="UP001569904"/>
    </source>
</evidence>
<reference evidence="2 3" key="1">
    <citation type="submission" date="2023-11" db="EMBL/GenBank/DDBJ databases">
        <title>Actinomadura monticuli sp. nov., isolated from volcanic ash.</title>
        <authorList>
            <person name="Lee S.D."/>
            <person name="Yang H."/>
            <person name="Kim I.S."/>
        </authorList>
    </citation>
    <scope>NUCLEOTIDE SEQUENCE [LARGE SCALE GENOMIC DNA]</scope>
    <source>
        <strain evidence="2 3">DSM 45346</strain>
    </source>
</reference>
<feature type="transmembrane region" description="Helical" evidence="1">
    <location>
        <begin position="182"/>
        <end position="202"/>
    </location>
</feature>
<feature type="transmembrane region" description="Helical" evidence="1">
    <location>
        <begin position="535"/>
        <end position="560"/>
    </location>
</feature>
<dbReference type="Proteomes" id="UP001569904">
    <property type="component" value="Unassembled WGS sequence"/>
</dbReference>
<evidence type="ECO:0000256" key="1">
    <source>
        <dbReference type="SAM" id="Phobius"/>
    </source>
</evidence>
<keyword evidence="1" id="KW-0812">Transmembrane</keyword>
<feature type="transmembrane region" description="Helical" evidence="1">
    <location>
        <begin position="376"/>
        <end position="397"/>
    </location>
</feature>
<keyword evidence="1" id="KW-1133">Transmembrane helix</keyword>
<evidence type="ECO:0000313" key="2">
    <source>
        <dbReference type="EMBL" id="MFA1558978.1"/>
    </source>
</evidence>
<comment type="caution">
    <text evidence="2">The sequence shown here is derived from an EMBL/GenBank/DDBJ whole genome shotgun (WGS) entry which is preliminary data.</text>
</comment>
<protein>
    <recommendedName>
        <fullName evidence="4">Glycosyltransferase RgtA/B/C/D-like domain-containing protein</fullName>
    </recommendedName>
</protein>
<feature type="transmembrane region" description="Helical" evidence="1">
    <location>
        <begin position="12"/>
        <end position="31"/>
    </location>
</feature>